<organism evidence="2 3">
    <name type="scientific">Marinitoga aeolica</name>
    <dbReference type="NCBI Taxonomy" id="2809031"/>
    <lineage>
        <taxon>Bacteria</taxon>
        <taxon>Thermotogati</taxon>
        <taxon>Thermotogota</taxon>
        <taxon>Thermotogae</taxon>
        <taxon>Petrotogales</taxon>
        <taxon>Petrotogaceae</taxon>
        <taxon>Marinitoga</taxon>
    </lineage>
</organism>
<keyword evidence="1" id="KW-0446">Lipid-binding</keyword>
<dbReference type="RefSeq" id="WP_280997607.1">
    <property type="nucleotide sequence ID" value="NZ_CP069362.1"/>
</dbReference>
<dbReference type="EMBL" id="CP069362">
    <property type="protein sequence ID" value="WGS64172.1"/>
    <property type="molecule type" value="Genomic_DNA"/>
</dbReference>
<sequence length="281" mass="31647">MKIGIVTDNTCNLPTDFLEKNDIGYASLYILRESKHIKAVDLCPTTFYEELKVGSYVPLTSQPSVKDFEEVYRDMLKRYDYLITLTISEKLSGTLNSARLAASIVDEKRIFTIDTKLTSFGLGFLVLELKNKIESGIYEIEQLLEYARNFYTTVKTIFSVTNIDYLYKGGRIGKAKALMGGLLNMKPILSLEEGEIIPVKNSRGINKMIKEVVNQSLARIDTLRLKKIAVIHTSNLKYGGLIIEELRNKGIHDDDIIYSLLDPVIGTHLGPDAVGVITQWE</sequence>
<dbReference type="PANTHER" id="PTHR33434:SF2">
    <property type="entry name" value="FATTY ACID-BINDING PROTEIN TM_1468"/>
    <property type="match status" value="1"/>
</dbReference>
<dbReference type="PROSITE" id="PS51482">
    <property type="entry name" value="DEGV"/>
    <property type="match status" value="1"/>
</dbReference>
<dbReference type="NCBIfam" id="TIGR00762">
    <property type="entry name" value="DegV"/>
    <property type="match status" value="1"/>
</dbReference>
<dbReference type="Pfam" id="PF02645">
    <property type="entry name" value="DegV"/>
    <property type="match status" value="1"/>
</dbReference>
<reference evidence="2 3" key="1">
    <citation type="submission" date="2021-02" db="EMBL/GenBank/DDBJ databases">
        <title>Characterization of Marinitoga sp. nov. str. BP5-C20A.</title>
        <authorList>
            <person name="Erauso G."/>
            <person name="Postec A."/>
        </authorList>
    </citation>
    <scope>NUCLEOTIDE SEQUENCE [LARGE SCALE GENOMIC DNA]</scope>
    <source>
        <strain evidence="2 3">BP5-C20A</strain>
    </source>
</reference>
<dbReference type="PANTHER" id="PTHR33434">
    <property type="entry name" value="DEGV DOMAIN-CONTAINING PROTEIN DR_1986-RELATED"/>
    <property type="match status" value="1"/>
</dbReference>
<dbReference type="InterPro" id="IPR043168">
    <property type="entry name" value="DegV_C"/>
</dbReference>
<dbReference type="InterPro" id="IPR003797">
    <property type="entry name" value="DegV"/>
</dbReference>
<evidence type="ECO:0000313" key="2">
    <source>
        <dbReference type="EMBL" id="WGS64172.1"/>
    </source>
</evidence>
<evidence type="ECO:0000313" key="3">
    <source>
        <dbReference type="Proteomes" id="UP001232493"/>
    </source>
</evidence>
<evidence type="ECO:0000256" key="1">
    <source>
        <dbReference type="ARBA" id="ARBA00023121"/>
    </source>
</evidence>
<protein>
    <submittedName>
        <fullName evidence="2">DegV family protein</fullName>
    </submittedName>
</protein>
<dbReference type="Proteomes" id="UP001232493">
    <property type="component" value="Chromosome"/>
</dbReference>
<dbReference type="SUPFAM" id="SSF82549">
    <property type="entry name" value="DAK1/DegV-like"/>
    <property type="match status" value="1"/>
</dbReference>
<accession>A0ABY8PNF0</accession>
<keyword evidence="3" id="KW-1185">Reference proteome</keyword>
<dbReference type="Gene3D" id="3.40.50.10170">
    <property type="match status" value="1"/>
</dbReference>
<proteinExistence type="predicted"/>
<dbReference type="Gene3D" id="3.30.1180.10">
    <property type="match status" value="1"/>
</dbReference>
<name>A0ABY8PNF0_9BACT</name>
<gene>
    <name evidence="2" type="ORF">JRV97_07255</name>
</gene>
<dbReference type="InterPro" id="IPR050270">
    <property type="entry name" value="DegV_domain_contain"/>
</dbReference>